<evidence type="ECO:0000313" key="2">
    <source>
        <dbReference type="Proteomes" id="UP000054978"/>
    </source>
</evidence>
<comment type="caution">
    <text evidence="1">The sequence shown here is derived from an EMBL/GenBank/DDBJ whole genome shotgun (WGS) entry which is preliminary data.</text>
</comment>
<evidence type="ECO:0000313" key="1">
    <source>
        <dbReference type="EMBL" id="SAK48150.1"/>
    </source>
</evidence>
<reference evidence="1" key="1">
    <citation type="submission" date="2016-01" db="EMBL/GenBank/DDBJ databases">
        <authorList>
            <person name="Peeters C."/>
        </authorList>
    </citation>
    <scope>NUCLEOTIDE SEQUENCE [LARGE SCALE GENOMIC DNA]</scope>
    <source>
        <strain evidence="1">LMG 29326</strain>
    </source>
</reference>
<dbReference type="AlphaFoldDB" id="A0A157ZRL7"/>
<protein>
    <submittedName>
        <fullName evidence="1">Bsa-specific regulator, BspR</fullName>
    </submittedName>
</protein>
<dbReference type="STRING" id="1777144.AWB83_00967"/>
<accession>A0A157ZRL7</accession>
<organism evidence="1 2">
    <name type="scientific">Caballeronia ptereochthonis</name>
    <dbReference type="NCBI Taxonomy" id="1777144"/>
    <lineage>
        <taxon>Bacteria</taxon>
        <taxon>Pseudomonadati</taxon>
        <taxon>Pseudomonadota</taxon>
        <taxon>Betaproteobacteria</taxon>
        <taxon>Burkholderiales</taxon>
        <taxon>Burkholderiaceae</taxon>
        <taxon>Caballeronia</taxon>
    </lineage>
</organism>
<gene>
    <name evidence="1" type="ORF">AWB83_00967</name>
</gene>
<dbReference type="EMBL" id="FCOB02000003">
    <property type="protein sequence ID" value="SAK48150.1"/>
    <property type="molecule type" value="Genomic_DNA"/>
</dbReference>
<dbReference type="Proteomes" id="UP000054978">
    <property type="component" value="Unassembled WGS sequence"/>
</dbReference>
<keyword evidence="2" id="KW-1185">Reference proteome</keyword>
<sequence length="82" mass="9035">MNVPRVKRKSEGTRRRVFEAAKQQFALQGLYGPRVARSMSGDPYHGHTLPEALMQAAILSDVKPEVVLVDRGYKGVAIEGAK</sequence>
<proteinExistence type="predicted"/>
<name>A0A157ZRL7_9BURK</name>